<dbReference type="InterPro" id="IPR016181">
    <property type="entry name" value="Acyl_CoA_acyltransferase"/>
</dbReference>
<keyword evidence="4" id="KW-0012">Acyltransferase</keyword>
<dbReference type="Pfam" id="PF04376">
    <property type="entry name" value="ATE_N"/>
    <property type="match status" value="1"/>
</dbReference>
<dbReference type="PANTHER" id="PTHR21367">
    <property type="entry name" value="ARGININE-TRNA-PROTEIN TRANSFERASE 1"/>
    <property type="match status" value="1"/>
</dbReference>
<dbReference type="InterPro" id="IPR007472">
    <property type="entry name" value="N-end_Aminoacyl_Trfase_C"/>
</dbReference>
<organism evidence="7 8">
    <name type="scientific">Debaryomyces fabryi</name>
    <dbReference type="NCBI Taxonomy" id="58627"/>
    <lineage>
        <taxon>Eukaryota</taxon>
        <taxon>Fungi</taxon>
        <taxon>Dikarya</taxon>
        <taxon>Ascomycota</taxon>
        <taxon>Saccharomycotina</taxon>
        <taxon>Pichiomycetes</taxon>
        <taxon>Debaryomycetaceae</taxon>
        <taxon>Debaryomyces</taxon>
    </lineage>
</organism>
<keyword evidence="8" id="KW-1185">Reference proteome</keyword>
<gene>
    <name evidence="7" type="ORF">AC631_03223</name>
</gene>
<protein>
    <recommendedName>
        <fullName evidence="2">arginyltransferase</fullName>
        <ecNumber evidence="2">2.3.2.8</ecNumber>
    </recommendedName>
</protein>
<dbReference type="GeneID" id="26840232"/>
<dbReference type="Proteomes" id="UP000054251">
    <property type="component" value="Unassembled WGS sequence"/>
</dbReference>
<dbReference type="Pfam" id="PF04377">
    <property type="entry name" value="ATE_C"/>
    <property type="match status" value="1"/>
</dbReference>
<feature type="domain" description="N-end rule aminoacyl transferase C-terminal" evidence="6">
    <location>
        <begin position="158"/>
        <end position="306"/>
    </location>
</feature>
<dbReference type="EMBL" id="LMYN01000066">
    <property type="protein sequence ID" value="KSA01036.1"/>
    <property type="molecule type" value="Genomic_DNA"/>
</dbReference>
<evidence type="ECO:0000256" key="2">
    <source>
        <dbReference type="ARBA" id="ARBA00012025"/>
    </source>
</evidence>
<accession>A0A0V1PY49</accession>
<evidence type="ECO:0000259" key="5">
    <source>
        <dbReference type="Pfam" id="PF04376"/>
    </source>
</evidence>
<sequence length="484" mass="55304">MKPGPDLPMVISRPHYISGRDCGYCNGKKEDYHALESQKSTNGDKESQSITIGCQVEQMTCQHYDELINQGFRRSGTFLYKPDLLRGCCRLFTIRTDINQLKVTKAHRKTINRFIRGILDEEESKEGNKHFDLHSLVKAEQKSKRFYTRYEPSKFSKEKFELYKRYQVHVHNDEPSEVTERSFKRFLCDTPFPEKEVMGSLGDWDTLNHWVKKWQPENNSPSHRVGPTHECYYLDGKLIAISILDFLPTGVSSIYFIWDPDYAHLSLGTLSGLREIIMCNELQLGYYYLGYYIDDCPKMSYKLKFGGELLDLCNEVYFPLPAVSDFIKNGRFFVVGDAANSDNDAYSHELELENTGHPVDVSASEFHNKALVDVSEKIYANDSIYDDAKSALAILQKSYGIGSASDAVYRLPPVVPGIIPLWQILEWFHSGAIDNGLPVSIFTMMTADLKECDFGQLNPIGKSIVIDCIRLFGLEKFQDCIILV</sequence>
<dbReference type="SUPFAM" id="SSF55729">
    <property type="entry name" value="Acyl-CoA N-acyltransferases (Nat)"/>
    <property type="match status" value="1"/>
</dbReference>
<dbReference type="OrthoDB" id="74183at2759"/>
<dbReference type="InterPro" id="IPR007471">
    <property type="entry name" value="N-end_Aminoacyl_Trfase_N"/>
</dbReference>
<dbReference type="InterPro" id="IPR030700">
    <property type="entry name" value="N-end_Aminoacyl_Trfase"/>
</dbReference>
<evidence type="ECO:0000256" key="4">
    <source>
        <dbReference type="ARBA" id="ARBA00023315"/>
    </source>
</evidence>
<evidence type="ECO:0000259" key="6">
    <source>
        <dbReference type="Pfam" id="PF04377"/>
    </source>
</evidence>
<dbReference type="RefSeq" id="XP_015467138.1">
    <property type="nucleotide sequence ID" value="XM_015612052.1"/>
</dbReference>
<feature type="domain" description="N-end aminoacyl transferase N-terminal" evidence="5">
    <location>
        <begin position="21"/>
        <end position="109"/>
    </location>
</feature>
<dbReference type="EC" id="2.3.2.8" evidence="2"/>
<evidence type="ECO:0000256" key="1">
    <source>
        <dbReference type="ARBA" id="ARBA00009991"/>
    </source>
</evidence>
<proteinExistence type="inferred from homology"/>
<name>A0A0V1PY49_9ASCO</name>
<dbReference type="GO" id="GO:0005737">
    <property type="term" value="C:cytoplasm"/>
    <property type="evidence" value="ECO:0007669"/>
    <property type="project" value="TreeGrafter"/>
</dbReference>
<evidence type="ECO:0000313" key="7">
    <source>
        <dbReference type="EMBL" id="KSA01036.1"/>
    </source>
</evidence>
<keyword evidence="3" id="KW-0808">Transferase</keyword>
<dbReference type="PANTHER" id="PTHR21367:SF1">
    <property type="entry name" value="ARGINYL-TRNA--PROTEIN TRANSFERASE 1"/>
    <property type="match status" value="1"/>
</dbReference>
<comment type="caution">
    <text evidence="7">The sequence shown here is derived from an EMBL/GenBank/DDBJ whole genome shotgun (WGS) entry which is preliminary data.</text>
</comment>
<evidence type="ECO:0000256" key="3">
    <source>
        <dbReference type="ARBA" id="ARBA00022679"/>
    </source>
</evidence>
<dbReference type="GO" id="GO:0004057">
    <property type="term" value="F:arginyl-tRNA--protein transferase activity"/>
    <property type="evidence" value="ECO:0007669"/>
    <property type="project" value="UniProtKB-EC"/>
</dbReference>
<reference evidence="7 8" key="1">
    <citation type="submission" date="2015-11" db="EMBL/GenBank/DDBJ databases">
        <title>The genome of Debaryomyces fabryi.</title>
        <authorList>
            <person name="Tafer H."/>
            <person name="Lopandic K."/>
        </authorList>
    </citation>
    <scope>NUCLEOTIDE SEQUENCE [LARGE SCALE GENOMIC DNA]</scope>
    <source>
        <strain evidence="7 8">CBS 789</strain>
    </source>
</reference>
<dbReference type="AlphaFoldDB" id="A0A0V1PY49"/>
<evidence type="ECO:0000313" key="8">
    <source>
        <dbReference type="Proteomes" id="UP000054251"/>
    </source>
</evidence>
<comment type="similarity">
    <text evidence="1">Belongs to the R-transferase family.</text>
</comment>